<evidence type="ECO:0000313" key="1">
    <source>
        <dbReference type="EMBL" id="RNA12596.1"/>
    </source>
</evidence>
<accession>A0A3M7QME0</accession>
<sequence length="70" mass="7821">MSYYFDQQRIIVRGDHSSSECIGRVNADAHALAASVHLDSAIVWLEVFGRVFCGHAALKCRAVHFDVFLL</sequence>
<gene>
    <name evidence="1" type="ORF">BpHYR1_009082</name>
</gene>
<dbReference type="EMBL" id="REGN01005653">
    <property type="protein sequence ID" value="RNA12596.1"/>
    <property type="molecule type" value="Genomic_DNA"/>
</dbReference>
<dbReference type="Proteomes" id="UP000276133">
    <property type="component" value="Unassembled WGS sequence"/>
</dbReference>
<proteinExistence type="predicted"/>
<comment type="caution">
    <text evidence="1">The sequence shown here is derived from an EMBL/GenBank/DDBJ whole genome shotgun (WGS) entry which is preliminary data.</text>
</comment>
<organism evidence="1 2">
    <name type="scientific">Brachionus plicatilis</name>
    <name type="common">Marine rotifer</name>
    <name type="synonym">Brachionus muelleri</name>
    <dbReference type="NCBI Taxonomy" id="10195"/>
    <lineage>
        <taxon>Eukaryota</taxon>
        <taxon>Metazoa</taxon>
        <taxon>Spiralia</taxon>
        <taxon>Gnathifera</taxon>
        <taxon>Rotifera</taxon>
        <taxon>Eurotatoria</taxon>
        <taxon>Monogononta</taxon>
        <taxon>Pseudotrocha</taxon>
        <taxon>Ploima</taxon>
        <taxon>Brachionidae</taxon>
        <taxon>Brachionus</taxon>
    </lineage>
</organism>
<name>A0A3M7QME0_BRAPC</name>
<evidence type="ECO:0000313" key="2">
    <source>
        <dbReference type="Proteomes" id="UP000276133"/>
    </source>
</evidence>
<reference evidence="1 2" key="1">
    <citation type="journal article" date="2018" name="Sci. Rep.">
        <title>Genomic signatures of local adaptation to the degree of environmental predictability in rotifers.</title>
        <authorList>
            <person name="Franch-Gras L."/>
            <person name="Hahn C."/>
            <person name="Garcia-Roger E.M."/>
            <person name="Carmona M.J."/>
            <person name="Serra M."/>
            <person name="Gomez A."/>
        </authorList>
    </citation>
    <scope>NUCLEOTIDE SEQUENCE [LARGE SCALE GENOMIC DNA]</scope>
    <source>
        <strain evidence="1">HYR1</strain>
    </source>
</reference>
<dbReference type="AlphaFoldDB" id="A0A3M7QME0"/>
<keyword evidence="2" id="KW-1185">Reference proteome</keyword>
<dbReference type="AntiFam" id="ANF00133">
    <property type="entry name" value="Shadow ORF (opposite mccA)"/>
</dbReference>
<protein>
    <submittedName>
        <fullName evidence="1">Uncharacterized protein</fullName>
    </submittedName>
</protein>